<dbReference type="VEuPathDB" id="FungiDB:NECHADRAFT_84124"/>
<dbReference type="OrthoDB" id="5105763at2759"/>
<sequence>MDSPDPTSPKYDWPKKPIEITPNDLADLLEEIWGIEKAKPKSPSKSSTSSPKKVFTHSYLSSPDKEDQEGKMKSYFRPFPHLLDYSMNLPRWAPPQYNPLGQKVNTKEDAHFLR</sequence>
<dbReference type="AlphaFoldDB" id="C7YZS0"/>
<feature type="compositionally biased region" description="Low complexity" evidence="1">
    <location>
        <begin position="41"/>
        <end position="53"/>
    </location>
</feature>
<protein>
    <submittedName>
        <fullName evidence="2">Uncharacterized protein</fullName>
    </submittedName>
</protein>
<accession>C7YZS0</accession>
<dbReference type="KEGG" id="nhe:NECHADRAFT_84124"/>
<evidence type="ECO:0000313" key="3">
    <source>
        <dbReference type="Proteomes" id="UP000005206"/>
    </source>
</evidence>
<dbReference type="RefSeq" id="XP_003048369.1">
    <property type="nucleotide sequence ID" value="XM_003048323.1"/>
</dbReference>
<gene>
    <name evidence="2" type="ORF">NECHADRAFT_84124</name>
</gene>
<keyword evidence="3" id="KW-1185">Reference proteome</keyword>
<reference evidence="2 3" key="1">
    <citation type="journal article" date="2009" name="PLoS Genet.">
        <title>The genome of Nectria haematococca: contribution of supernumerary chromosomes to gene expansion.</title>
        <authorList>
            <person name="Coleman J.J."/>
            <person name="Rounsley S.D."/>
            <person name="Rodriguez-Carres M."/>
            <person name="Kuo A."/>
            <person name="Wasmann C.C."/>
            <person name="Grimwood J."/>
            <person name="Schmutz J."/>
            <person name="Taga M."/>
            <person name="White G.J."/>
            <person name="Zhou S."/>
            <person name="Schwartz D.C."/>
            <person name="Freitag M."/>
            <person name="Ma L.J."/>
            <person name="Danchin E.G."/>
            <person name="Henrissat B."/>
            <person name="Coutinho P.M."/>
            <person name="Nelson D.R."/>
            <person name="Straney D."/>
            <person name="Napoli C.A."/>
            <person name="Barker B.M."/>
            <person name="Gribskov M."/>
            <person name="Rep M."/>
            <person name="Kroken S."/>
            <person name="Molnar I."/>
            <person name="Rensing C."/>
            <person name="Kennell J.C."/>
            <person name="Zamora J."/>
            <person name="Farman M.L."/>
            <person name="Selker E.U."/>
            <person name="Salamov A."/>
            <person name="Shapiro H."/>
            <person name="Pangilinan J."/>
            <person name="Lindquist E."/>
            <person name="Lamers C."/>
            <person name="Grigoriev I.V."/>
            <person name="Geiser D.M."/>
            <person name="Covert S.F."/>
            <person name="Temporini E."/>
            <person name="Vanetten H.D."/>
        </authorList>
    </citation>
    <scope>NUCLEOTIDE SEQUENCE [LARGE SCALE GENOMIC DNA]</scope>
    <source>
        <strain evidence="3">ATCC MYA-4622 / CBS 123669 / FGSC 9596 / NRRL 45880 / 77-13-4</strain>
    </source>
</reference>
<evidence type="ECO:0000313" key="2">
    <source>
        <dbReference type="EMBL" id="EEU42656.1"/>
    </source>
</evidence>
<dbReference type="InParanoid" id="C7YZS0"/>
<dbReference type="EMBL" id="GG698904">
    <property type="protein sequence ID" value="EEU42656.1"/>
    <property type="molecule type" value="Genomic_DNA"/>
</dbReference>
<organism evidence="2 3">
    <name type="scientific">Fusarium vanettenii (strain ATCC MYA-4622 / CBS 123669 / FGSC 9596 / NRRL 45880 / 77-13-4)</name>
    <name type="common">Fusarium solani subsp. pisi</name>
    <dbReference type="NCBI Taxonomy" id="660122"/>
    <lineage>
        <taxon>Eukaryota</taxon>
        <taxon>Fungi</taxon>
        <taxon>Dikarya</taxon>
        <taxon>Ascomycota</taxon>
        <taxon>Pezizomycotina</taxon>
        <taxon>Sordariomycetes</taxon>
        <taxon>Hypocreomycetidae</taxon>
        <taxon>Hypocreales</taxon>
        <taxon>Nectriaceae</taxon>
        <taxon>Fusarium</taxon>
        <taxon>Fusarium solani species complex</taxon>
        <taxon>Fusarium vanettenii</taxon>
    </lineage>
</organism>
<dbReference type="GeneID" id="9667638"/>
<dbReference type="Proteomes" id="UP000005206">
    <property type="component" value="Chromosome 8"/>
</dbReference>
<dbReference type="HOGENOM" id="CLU_2121706_0_0_1"/>
<proteinExistence type="predicted"/>
<name>C7YZS0_FUSV7</name>
<feature type="region of interest" description="Disordered" evidence="1">
    <location>
        <begin position="36"/>
        <end position="71"/>
    </location>
</feature>
<evidence type="ECO:0000256" key="1">
    <source>
        <dbReference type="SAM" id="MobiDB-lite"/>
    </source>
</evidence>